<dbReference type="STRING" id="698758.AXY_02180"/>
<dbReference type="AlphaFoldDB" id="K0IVC7"/>
<evidence type="ECO:0000313" key="2">
    <source>
        <dbReference type="Proteomes" id="UP000006294"/>
    </source>
</evidence>
<evidence type="ECO:0008006" key="3">
    <source>
        <dbReference type="Google" id="ProtNLM"/>
    </source>
</evidence>
<protein>
    <recommendedName>
        <fullName evidence="3">Prophage pi2 protein 38</fullName>
    </recommendedName>
</protein>
<dbReference type="Proteomes" id="UP000006294">
    <property type="component" value="Chromosome"/>
</dbReference>
<dbReference type="eggNOG" id="ENOG5032Z0X">
    <property type="taxonomic scope" value="Bacteria"/>
</dbReference>
<name>K0IVC7_AMPXN</name>
<gene>
    <name evidence="1" type="ordered locus">AXY_02180</name>
</gene>
<dbReference type="KEGG" id="axl:AXY_02180"/>
<proteinExistence type="predicted"/>
<dbReference type="EMBL" id="AP012050">
    <property type="protein sequence ID" value="BAM46350.1"/>
    <property type="molecule type" value="Genomic_DNA"/>
</dbReference>
<accession>K0IVC7</accession>
<dbReference type="HOGENOM" id="CLU_171585_0_0_9"/>
<dbReference type="RefSeq" id="WP_015008956.1">
    <property type="nucleotide sequence ID" value="NC_018704.1"/>
</dbReference>
<reference evidence="1 2" key="1">
    <citation type="submission" date="2011-01" db="EMBL/GenBank/DDBJ databases">
        <title>Whole genome sequence of Amphibacillus xylinus NBRC 15112.</title>
        <authorList>
            <person name="Nakazawa H."/>
            <person name="Katano Y."/>
            <person name="Nakamura S."/>
            <person name="Sasagawa M."/>
            <person name="Fukada J."/>
            <person name="Arai T."/>
            <person name="Sasakura N."/>
            <person name="Mochizuki D."/>
            <person name="Hosoyama A."/>
            <person name="Harada K."/>
            <person name="Horikawa H."/>
            <person name="Kato Y."/>
            <person name="Harada T."/>
            <person name="Sasaki K."/>
            <person name="Sekiguchi M."/>
            <person name="Hodoyama M."/>
            <person name="Nishiko R."/>
            <person name="Narita H."/>
            <person name="Hanamaki A."/>
            <person name="Hata C."/>
            <person name="Konno Y."/>
            <person name="Niimura Y."/>
            <person name="Yamazaki S."/>
            <person name="Fujita N."/>
        </authorList>
    </citation>
    <scope>NUCLEOTIDE SEQUENCE [LARGE SCALE GENOMIC DNA]</scope>
    <source>
        <strain evidence="2">ATCC 51415 / DSM 6626 / JCM 7361 / LMG 17667 / NBRC 15112 / Ep01</strain>
    </source>
</reference>
<evidence type="ECO:0000313" key="1">
    <source>
        <dbReference type="EMBL" id="BAM46350.1"/>
    </source>
</evidence>
<keyword evidence="2" id="KW-1185">Reference proteome</keyword>
<dbReference type="OrthoDB" id="2061576at2"/>
<sequence length="104" mass="12454">MTLVELKRLLDATGYPVAYSHFNKLVEPPFITYLVDNNPNFIADNRVYHKIKDIDIELYTTKKDEAVEQVLEDLLDQNDIPYEPYEMYIESEKLFQKIYEVRLY</sequence>
<organism evidence="1 2">
    <name type="scientific">Amphibacillus xylanus (strain ATCC 51415 / DSM 6626 / JCM 7361 / LMG 17667 / NBRC 15112 / Ep01)</name>
    <dbReference type="NCBI Taxonomy" id="698758"/>
    <lineage>
        <taxon>Bacteria</taxon>
        <taxon>Bacillati</taxon>
        <taxon>Bacillota</taxon>
        <taxon>Bacilli</taxon>
        <taxon>Bacillales</taxon>
        <taxon>Bacillaceae</taxon>
        <taxon>Amphibacillus</taxon>
    </lineage>
</organism>